<sequence>MPPHQERGPFSSSSSCDAWPGPTTTPPPPSHFHCPARWNARHALQEGMQGDMNDAPASRVGAVFIVVVMRCTAWTHHHLSPSLALPLPCAVECAPYPARGHGGGHRRHPCGGPFSLLLSCDPWHDPPPPLCLPCPSTALHGGMRAMPRKRAWRRTPTMPPLQSRGLCSSSRTLNVGPPDNIPHSSPPPSGDECKQPGTRTCWVT</sequence>
<protein>
    <submittedName>
        <fullName evidence="2">Uncharacterized protein</fullName>
    </submittedName>
</protein>
<dbReference type="Proteomes" id="UP000287166">
    <property type="component" value="Unassembled WGS sequence"/>
</dbReference>
<reference evidence="2 3" key="1">
    <citation type="journal article" date="2018" name="Sci. Rep.">
        <title>Genome sequence of the cauliflower mushroom Sparassis crispa (Hanabiratake) and its association with beneficial usage.</title>
        <authorList>
            <person name="Kiyama R."/>
            <person name="Furutani Y."/>
            <person name="Kawaguchi K."/>
            <person name="Nakanishi T."/>
        </authorList>
    </citation>
    <scope>NUCLEOTIDE SEQUENCE [LARGE SCALE GENOMIC DNA]</scope>
</reference>
<dbReference type="RefSeq" id="XP_027615424.1">
    <property type="nucleotide sequence ID" value="XM_027759623.1"/>
</dbReference>
<feature type="region of interest" description="Disordered" evidence="1">
    <location>
        <begin position="1"/>
        <end position="32"/>
    </location>
</feature>
<gene>
    <name evidence="2" type="ORF">SCP_0604900</name>
</gene>
<feature type="region of interest" description="Disordered" evidence="1">
    <location>
        <begin position="152"/>
        <end position="204"/>
    </location>
</feature>
<dbReference type="GeneID" id="38781428"/>
<evidence type="ECO:0000313" key="2">
    <source>
        <dbReference type="EMBL" id="GBE84511.1"/>
    </source>
</evidence>
<dbReference type="AlphaFoldDB" id="A0A401GQJ2"/>
<keyword evidence="3" id="KW-1185">Reference proteome</keyword>
<proteinExistence type="predicted"/>
<name>A0A401GQJ2_9APHY</name>
<accession>A0A401GQJ2</accession>
<evidence type="ECO:0000256" key="1">
    <source>
        <dbReference type="SAM" id="MobiDB-lite"/>
    </source>
</evidence>
<organism evidence="2 3">
    <name type="scientific">Sparassis crispa</name>
    <dbReference type="NCBI Taxonomy" id="139825"/>
    <lineage>
        <taxon>Eukaryota</taxon>
        <taxon>Fungi</taxon>
        <taxon>Dikarya</taxon>
        <taxon>Basidiomycota</taxon>
        <taxon>Agaricomycotina</taxon>
        <taxon>Agaricomycetes</taxon>
        <taxon>Polyporales</taxon>
        <taxon>Sparassidaceae</taxon>
        <taxon>Sparassis</taxon>
    </lineage>
</organism>
<dbReference type="EMBL" id="BFAD01000006">
    <property type="protein sequence ID" value="GBE84511.1"/>
    <property type="molecule type" value="Genomic_DNA"/>
</dbReference>
<evidence type="ECO:0000313" key="3">
    <source>
        <dbReference type="Proteomes" id="UP000287166"/>
    </source>
</evidence>
<comment type="caution">
    <text evidence="2">The sequence shown here is derived from an EMBL/GenBank/DDBJ whole genome shotgun (WGS) entry which is preliminary data.</text>
</comment>
<dbReference type="InParanoid" id="A0A401GQJ2"/>